<keyword evidence="14" id="KW-1185">Reference proteome</keyword>
<dbReference type="InterPro" id="IPR015944">
    <property type="entry name" value="Gly-tRNA-synth_bsu"/>
</dbReference>
<evidence type="ECO:0000256" key="2">
    <source>
        <dbReference type="ARBA" id="ARBA00008226"/>
    </source>
</evidence>
<dbReference type="PANTHER" id="PTHR30075">
    <property type="entry name" value="GLYCYL-TRNA SYNTHETASE"/>
    <property type="match status" value="1"/>
</dbReference>
<evidence type="ECO:0000256" key="10">
    <source>
        <dbReference type="HAMAP-Rule" id="MF_00255"/>
    </source>
</evidence>
<proteinExistence type="inferred from homology"/>
<keyword evidence="4 10" id="KW-0436">Ligase</keyword>
<dbReference type="SUPFAM" id="SSF109604">
    <property type="entry name" value="HD-domain/PDEase-like"/>
    <property type="match status" value="1"/>
</dbReference>
<dbReference type="Pfam" id="PF02092">
    <property type="entry name" value="tRNA_synt_2f"/>
    <property type="match status" value="1"/>
</dbReference>
<keyword evidence="11" id="KW-0175">Coiled coil</keyword>
<dbReference type="InterPro" id="IPR008909">
    <property type="entry name" value="DALR_anticod-bd"/>
</dbReference>
<keyword evidence="5 10" id="KW-0547">Nucleotide-binding</keyword>
<comment type="catalytic activity">
    <reaction evidence="9 10">
        <text>tRNA(Gly) + glycine + ATP = glycyl-tRNA(Gly) + AMP + diphosphate</text>
        <dbReference type="Rhea" id="RHEA:16013"/>
        <dbReference type="Rhea" id="RHEA-COMP:9664"/>
        <dbReference type="Rhea" id="RHEA-COMP:9683"/>
        <dbReference type="ChEBI" id="CHEBI:30616"/>
        <dbReference type="ChEBI" id="CHEBI:33019"/>
        <dbReference type="ChEBI" id="CHEBI:57305"/>
        <dbReference type="ChEBI" id="CHEBI:78442"/>
        <dbReference type="ChEBI" id="CHEBI:78522"/>
        <dbReference type="ChEBI" id="CHEBI:456215"/>
        <dbReference type="EC" id="6.1.1.14"/>
    </reaction>
</comment>
<comment type="subunit">
    <text evidence="10">Tetramer of two alpha and two beta subunits.</text>
</comment>
<evidence type="ECO:0000313" key="14">
    <source>
        <dbReference type="Proteomes" id="UP001341444"/>
    </source>
</evidence>
<dbReference type="PANTHER" id="PTHR30075:SF2">
    <property type="entry name" value="GLYCINE--TRNA LIGASE, CHLOROPLASTIC_MITOCHONDRIAL 2"/>
    <property type="match status" value="1"/>
</dbReference>
<dbReference type="Proteomes" id="UP001341444">
    <property type="component" value="Unassembled WGS sequence"/>
</dbReference>
<comment type="similarity">
    <text evidence="2 10">Belongs to the class-II aminoacyl-tRNA synthetase family.</text>
</comment>
<protein>
    <recommendedName>
        <fullName evidence="10">Glycine--tRNA ligase beta subunit</fullName>
        <ecNumber evidence="10">6.1.1.14</ecNumber>
    </recommendedName>
    <alternativeName>
        <fullName evidence="10">Glycyl-tRNA synthetase beta subunit</fullName>
        <shortName evidence="10">GlyRS</shortName>
    </alternativeName>
</protein>
<dbReference type="RefSeq" id="WP_066262106.1">
    <property type="nucleotide sequence ID" value="NZ_JARMAB010000030.1"/>
</dbReference>
<name>A0ABU6ML28_9BACI</name>
<dbReference type="EMBL" id="JARMAB010000030">
    <property type="protein sequence ID" value="MED1205102.1"/>
    <property type="molecule type" value="Genomic_DNA"/>
</dbReference>
<reference evidence="13 14" key="1">
    <citation type="submission" date="2023-03" db="EMBL/GenBank/DDBJ databases">
        <title>Bacillus Genome Sequencing.</title>
        <authorList>
            <person name="Dunlap C."/>
        </authorList>
    </citation>
    <scope>NUCLEOTIDE SEQUENCE [LARGE SCALE GENOMIC DNA]</scope>
    <source>
        <strain evidence="13 14">B-23453</strain>
    </source>
</reference>
<feature type="coiled-coil region" evidence="11">
    <location>
        <begin position="570"/>
        <end position="597"/>
    </location>
</feature>
<keyword evidence="8 10" id="KW-0030">Aminoacyl-tRNA synthetase</keyword>
<evidence type="ECO:0000256" key="5">
    <source>
        <dbReference type="ARBA" id="ARBA00022741"/>
    </source>
</evidence>
<sequence>MSKRDFLLEVGLEEMPARFVTDAMNQLNQKLEKWLEENKISFSEVISFSSPRRLAVLVKGMAESQEDIHEEAKGPAKKIAQDESGNWSKAAIGFCRGQGMSTDDIYFKEIKGVEYAHVKKFIKGQKTASLLPNVEQLITSLNFPKNMKWADYDLRFIRPIKWLVALFGKDVIPFEITNVSSDRITYGHRFLGHETEIHEPSEYEALMLKQYVVVDPKVRKESILEQLHQLEKQNNWVIPVDEDLLEEVTNLVEYPTALYGTFNEDFLRLPEQILITSMKEHQRYFPVKDHNGNLLPFFVTVRNGDDQHLDKVAKGNEKVLRARLSDADFFFNEDQKLKISDALKKLETIVYHEKIGTLSEKVGRIRSLTGEIASLVGVSTQEKSLADRAAEICKFDLVTQVVYEFPELQGFMGEKYALQKGEAKEVAAAINEHYKPRDAEDTPASTVIGAIVGIADKLDTIVSSFAIDIIPTGSQDPFALRRQASGIVQTLLEKNWEISLEELLKTAIRVVTTSGIGSKNEAVLFEELKSFFKLRLKYLLQENQIRYDIIEAILNSPLDSVPAFLERASVLNKEKDREDFKQEIEALSRVLNIASKAENVKEIDSGLFETPQEQELYNRYLEIAHSTDSERNMEKVFKDLAALTPVINDYFDNTMVMANDVRVKENRLSQMRSLADIIERFASLNEIIVK</sequence>
<evidence type="ECO:0000256" key="1">
    <source>
        <dbReference type="ARBA" id="ARBA00004496"/>
    </source>
</evidence>
<dbReference type="PROSITE" id="PS50861">
    <property type="entry name" value="AA_TRNA_LIGASE_II_GLYAB"/>
    <property type="match status" value="1"/>
</dbReference>
<comment type="caution">
    <text evidence="13">The sequence shown here is derived from an EMBL/GenBank/DDBJ whole genome shotgun (WGS) entry which is preliminary data.</text>
</comment>
<evidence type="ECO:0000256" key="11">
    <source>
        <dbReference type="SAM" id="Coils"/>
    </source>
</evidence>
<evidence type="ECO:0000256" key="4">
    <source>
        <dbReference type="ARBA" id="ARBA00022598"/>
    </source>
</evidence>
<evidence type="ECO:0000256" key="3">
    <source>
        <dbReference type="ARBA" id="ARBA00022490"/>
    </source>
</evidence>
<dbReference type="GO" id="GO:0004820">
    <property type="term" value="F:glycine-tRNA ligase activity"/>
    <property type="evidence" value="ECO:0007669"/>
    <property type="project" value="UniProtKB-EC"/>
</dbReference>
<dbReference type="HAMAP" id="MF_00255">
    <property type="entry name" value="Gly_tRNA_synth_beta"/>
    <property type="match status" value="1"/>
</dbReference>
<gene>
    <name evidence="10 13" type="primary">glyS</name>
    <name evidence="13" type="ORF">P4T90_18805</name>
</gene>
<evidence type="ECO:0000256" key="8">
    <source>
        <dbReference type="ARBA" id="ARBA00023146"/>
    </source>
</evidence>
<accession>A0ABU6ML28</accession>
<evidence type="ECO:0000256" key="9">
    <source>
        <dbReference type="ARBA" id="ARBA00047937"/>
    </source>
</evidence>
<dbReference type="PRINTS" id="PR01045">
    <property type="entry name" value="TRNASYNTHGB"/>
</dbReference>
<feature type="domain" description="DALR anticodon binding" evidence="12">
    <location>
        <begin position="586"/>
        <end position="680"/>
    </location>
</feature>
<dbReference type="InterPro" id="IPR006194">
    <property type="entry name" value="Gly-tRNA-synth_heterodimer"/>
</dbReference>
<evidence type="ECO:0000313" key="13">
    <source>
        <dbReference type="EMBL" id="MED1205102.1"/>
    </source>
</evidence>
<keyword evidence="3 10" id="KW-0963">Cytoplasm</keyword>
<keyword evidence="6 10" id="KW-0067">ATP-binding</keyword>
<comment type="subcellular location">
    <subcellularLocation>
        <location evidence="1 10">Cytoplasm</location>
    </subcellularLocation>
</comment>
<evidence type="ECO:0000256" key="7">
    <source>
        <dbReference type="ARBA" id="ARBA00022917"/>
    </source>
</evidence>
<organism evidence="13 14">
    <name type="scientific">Heyndrickxia acidicola</name>
    <dbReference type="NCBI Taxonomy" id="209389"/>
    <lineage>
        <taxon>Bacteria</taxon>
        <taxon>Bacillati</taxon>
        <taxon>Bacillota</taxon>
        <taxon>Bacilli</taxon>
        <taxon>Bacillales</taxon>
        <taxon>Bacillaceae</taxon>
        <taxon>Heyndrickxia</taxon>
    </lineage>
</organism>
<evidence type="ECO:0000256" key="6">
    <source>
        <dbReference type="ARBA" id="ARBA00022840"/>
    </source>
</evidence>
<evidence type="ECO:0000259" key="12">
    <source>
        <dbReference type="Pfam" id="PF05746"/>
    </source>
</evidence>
<dbReference type="EC" id="6.1.1.14" evidence="10"/>
<dbReference type="Pfam" id="PF05746">
    <property type="entry name" value="DALR_1"/>
    <property type="match status" value="1"/>
</dbReference>
<dbReference type="NCBIfam" id="TIGR00211">
    <property type="entry name" value="glyS"/>
    <property type="match status" value="1"/>
</dbReference>
<keyword evidence="7 10" id="KW-0648">Protein biosynthesis</keyword>